<reference evidence="2" key="1">
    <citation type="submission" date="2018-11" db="EMBL/GenBank/DDBJ databases">
        <authorList>
            <consortium name="Genoscope - CEA"/>
            <person name="William W."/>
        </authorList>
    </citation>
    <scope>NUCLEOTIDE SEQUENCE</scope>
</reference>
<proteinExistence type="predicted"/>
<dbReference type="EMBL" id="LR031872">
    <property type="protein sequence ID" value="VDC97843.1"/>
    <property type="molecule type" value="Genomic_DNA"/>
</dbReference>
<evidence type="ECO:0000256" key="1">
    <source>
        <dbReference type="SAM" id="MobiDB-lite"/>
    </source>
</evidence>
<accession>A0A3P6BBB2</accession>
<feature type="region of interest" description="Disordered" evidence="1">
    <location>
        <begin position="44"/>
        <end position="77"/>
    </location>
</feature>
<gene>
    <name evidence="2" type="ORF">BOLC3T19741H</name>
</gene>
<feature type="compositionally biased region" description="Pro residues" evidence="1">
    <location>
        <begin position="49"/>
        <end position="62"/>
    </location>
</feature>
<name>A0A3P6BBB2_BRAOL</name>
<dbReference type="AlphaFoldDB" id="A0A3P6BBB2"/>
<evidence type="ECO:0000313" key="2">
    <source>
        <dbReference type="EMBL" id="VDC97843.1"/>
    </source>
</evidence>
<protein>
    <submittedName>
        <fullName evidence="2">Uncharacterized protein</fullName>
    </submittedName>
</protein>
<sequence length="99" mass="10390">MSSSTDPSSALSEPPWPPDLCLISPDSRFSQASNLAYAMFLHPEVSPSSPSPPSRPSSPVIPPAASSEAPTANLGPSTWPSSALWVSKLKSWALVKLCN</sequence>
<organism evidence="2">
    <name type="scientific">Brassica oleracea</name>
    <name type="common">Wild cabbage</name>
    <dbReference type="NCBI Taxonomy" id="3712"/>
    <lineage>
        <taxon>Eukaryota</taxon>
        <taxon>Viridiplantae</taxon>
        <taxon>Streptophyta</taxon>
        <taxon>Embryophyta</taxon>
        <taxon>Tracheophyta</taxon>
        <taxon>Spermatophyta</taxon>
        <taxon>Magnoliopsida</taxon>
        <taxon>eudicotyledons</taxon>
        <taxon>Gunneridae</taxon>
        <taxon>Pentapetalae</taxon>
        <taxon>rosids</taxon>
        <taxon>malvids</taxon>
        <taxon>Brassicales</taxon>
        <taxon>Brassicaceae</taxon>
        <taxon>Brassiceae</taxon>
        <taxon>Brassica</taxon>
    </lineage>
</organism>